<feature type="repeat" description="CSPG" evidence="8">
    <location>
        <begin position="541"/>
        <end position="637"/>
    </location>
</feature>
<dbReference type="InterPro" id="IPR003644">
    <property type="entry name" value="Calx_beta"/>
</dbReference>
<dbReference type="GO" id="GO:0007155">
    <property type="term" value="P:cell adhesion"/>
    <property type="evidence" value="ECO:0007669"/>
    <property type="project" value="UniProtKB-KW"/>
</dbReference>
<feature type="repeat" description="CSPG" evidence="8">
    <location>
        <begin position="314"/>
        <end position="410"/>
    </location>
</feature>
<feature type="repeat" description="CSPG" evidence="8">
    <location>
        <begin position="912"/>
        <end position="1006"/>
    </location>
</feature>
<feature type="region of interest" description="Disordered" evidence="9">
    <location>
        <begin position="1237"/>
        <end position="1262"/>
    </location>
</feature>
<evidence type="ECO:0000313" key="13">
    <source>
        <dbReference type="RefSeq" id="XP_032822130.1"/>
    </source>
</evidence>
<feature type="repeat" description="CSPG" evidence="8">
    <location>
        <begin position="1553"/>
        <end position="1648"/>
    </location>
</feature>
<feature type="chain" id="PRO_5044709378" evidence="10">
    <location>
        <begin position="26"/>
        <end position="2289"/>
    </location>
</feature>
<feature type="repeat" description="CSPG" evidence="8">
    <location>
        <begin position="1057"/>
        <end position="1159"/>
    </location>
</feature>
<dbReference type="PROSITE" id="PS50041">
    <property type="entry name" value="C_TYPE_LECTIN_2"/>
    <property type="match status" value="1"/>
</dbReference>
<feature type="signal peptide" evidence="10">
    <location>
        <begin position="1"/>
        <end position="25"/>
    </location>
</feature>
<evidence type="ECO:0000256" key="5">
    <source>
        <dbReference type="ARBA" id="ARBA00022837"/>
    </source>
</evidence>
<dbReference type="SMART" id="SM00034">
    <property type="entry name" value="CLECT"/>
    <property type="match status" value="1"/>
</dbReference>
<keyword evidence="3 10" id="KW-0732">Signal</keyword>
<gene>
    <name evidence="13 14" type="primary">FREM1</name>
</gene>
<dbReference type="Gene3D" id="2.60.40.2030">
    <property type="match status" value="1"/>
</dbReference>
<dbReference type="KEGG" id="pmrn:116948940"/>
<keyword evidence="7" id="KW-0325">Glycoprotein</keyword>
<evidence type="ECO:0000256" key="10">
    <source>
        <dbReference type="SAM" id="SignalP"/>
    </source>
</evidence>
<dbReference type="CDD" id="cd00037">
    <property type="entry name" value="CLECT"/>
    <property type="match status" value="1"/>
</dbReference>
<dbReference type="Pfam" id="PF03160">
    <property type="entry name" value="Calx-beta"/>
    <property type="match status" value="1"/>
</dbReference>
<reference evidence="13 14" key="1">
    <citation type="submission" date="2025-04" db="UniProtKB">
        <authorList>
            <consortium name="RefSeq"/>
        </authorList>
    </citation>
    <scope>IDENTIFICATION</scope>
    <source>
        <tissue evidence="13 14">Sperm</tissue>
    </source>
</reference>
<dbReference type="Proteomes" id="UP001318040">
    <property type="component" value="Chromosome 35"/>
</dbReference>
<feature type="repeat" description="CSPG" evidence="8">
    <location>
        <begin position="665"/>
        <end position="778"/>
    </location>
</feature>
<feature type="compositionally biased region" description="Acidic residues" evidence="9">
    <location>
        <begin position="1918"/>
        <end position="1932"/>
    </location>
</feature>
<dbReference type="Pfam" id="PF00059">
    <property type="entry name" value="Lectin_C"/>
    <property type="match status" value="1"/>
</dbReference>
<feature type="repeat" description="CSPG" evidence="8">
    <location>
        <begin position="800"/>
        <end position="891"/>
    </location>
</feature>
<evidence type="ECO:0000313" key="12">
    <source>
        <dbReference type="Proteomes" id="UP001318040"/>
    </source>
</evidence>
<dbReference type="RefSeq" id="XP_032822130.1">
    <property type="nucleotide sequence ID" value="XM_032966239.1"/>
</dbReference>
<evidence type="ECO:0000256" key="1">
    <source>
        <dbReference type="ARBA" id="ARBA00005529"/>
    </source>
</evidence>
<dbReference type="Gene3D" id="3.10.100.10">
    <property type="entry name" value="Mannose-Binding Protein A, subunit A"/>
    <property type="match status" value="1"/>
</dbReference>
<dbReference type="InterPro" id="IPR016187">
    <property type="entry name" value="CTDL_fold"/>
</dbReference>
<feature type="repeat" description="CSPG" evidence="8">
    <location>
        <begin position="1440"/>
        <end position="1532"/>
    </location>
</feature>
<dbReference type="GO" id="GO:0016020">
    <property type="term" value="C:membrane"/>
    <property type="evidence" value="ECO:0007669"/>
    <property type="project" value="InterPro"/>
</dbReference>
<evidence type="ECO:0000313" key="14">
    <source>
        <dbReference type="RefSeq" id="XP_032822131.1"/>
    </source>
</evidence>
<dbReference type="InterPro" id="IPR051561">
    <property type="entry name" value="FRAS1_ECM"/>
</dbReference>
<comment type="similarity">
    <text evidence="1">Belongs to the FRAS1 family.</text>
</comment>
<dbReference type="GO" id="GO:0009653">
    <property type="term" value="P:anatomical structure morphogenesis"/>
    <property type="evidence" value="ECO:0007669"/>
    <property type="project" value="TreeGrafter"/>
</dbReference>
<feature type="region of interest" description="Disordered" evidence="9">
    <location>
        <begin position="1913"/>
        <end position="1934"/>
    </location>
</feature>
<dbReference type="GO" id="GO:0007154">
    <property type="term" value="P:cell communication"/>
    <property type="evidence" value="ECO:0007669"/>
    <property type="project" value="InterPro"/>
</dbReference>
<feature type="repeat" description="CSPG" evidence="8">
    <location>
        <begin position="433"/>
        <end position="520"/>
    </location>
</feature>
<keyword evidence="6" id="KW-0130">Cell adhesion</keyword>
<feature type="region of interest" description="Disordered" evidence="9">
    <location>
        <begin position="2059"/>
        <end position="2097"/>
    </location>
</feature>
<dbReference type="InterPro" id="IPR039005">
    <property type="entry name" value="CSPG_rpt"/>
</dbReference>
<feature type="compositionally biased region" description="Polar residues" evidence="9">
    <location>
        <begin position="2217"/>
        <end position="2229"/>
    </location>
</feature>
<feature type="repeat" description="CSPG" evidence="8">
    <location>
        <begin position="1180"/>
        <end position="1300"/>
    </location>
</feature>
<dbReference type="InterPro" id="IPR045658">
    <property type="entry name" value="FRAS1-rel_N"/>
</dbReference>
<feature type="repeat" description="CSPG" evidence="8">
    <location>
        <begin position="1680"/>
        <end position="1779"/>
    </location>
</feature>
<evidence type="ECO:0000256" key="2">
    <source>
        <dbReference type="ARBA" id="ARBA00022723"/>
    </source>
</evidence>
<dbReference type="InterPro" id="IPR016186">
    <property type="entry name" value="C-type_lectin-like/link_sf"/>
</dbReference>
<dbReference type="InterPro" id="IPR038081">
    <property type="entry name" value="CalX-like_sf"/>
</dbReference>
<protein>
    <submittedName>
        <fullName evidence="13 14">FRAS1-related extracellular matrix protein 1</fullName>
    </submittedName>
</protein>
<feature type="region of interest" description="Disordered" evidence="9">
    <location>
        <begin position="2217"/>
        <end position="2262"/>
    </location>
</feature>
<organism evidence="12 13">
    <name type="scientific">Petromyzon marinus</name>
    <name type="common">Sea lamprey</name>
    <dbReference type="NCBI Taxonomy" id="7757"/>
    <lineage>
        <taxon>Eukaryota</taxon>
        <taxon>Metazoa</taxon>
        <taxon>Chordata</taxon>
        <taxon>Craniata</taxon>
        <taxon>Vertebrata</taxon>
        <taxon>Cyclostomata</taxon>
        <taxon>Hyperoartia</taxon>
        <taxon>Petromyzontiformes</taxon>
        <taxon>Petromyzontidae</taxon>
        <taxon>Petromyzon</taxon>
    </lineage>
</organism>
<accession>A0AAJ7TQD9</accession>
<proteinExistence type="inferred from homology"/>
<evidence type="ECO:0000259" key="11">
    <source>
        <dbReference type="PROSITE" id="PS50041"/>
    </source>
</evidence>
<evidence type="ECO:0000256" key="3">
    <source>
        <dbReference type="ARBA" id="ARBA00022729"/>
    </source>
</evidence>
<feature type="region of interest" description="Disordered" evidence="9">
    <location>
        <begin position="200"/>
        <end position="242"/>
    </location>
</feature>
<feature type="compositionally biased region" description="Gly residues" evidence="9">
    <location>
        <begin position="1965"/>
        <end position="1980"/>
    </location>
</feature>
<keyword evidence="12" id="KW-1185">Reference proteome</keyword>
<keyword evidence="5" id="KW-0106">Calcium</keyword>
<dbReference type="Pfam" id="PF16184">
    <property type="entry name" value="Cadherin_3"/>
    <property type="match status" value="12"/>
</dbReference>
<feature type="domain" description="C-type lectin" evidence="11">
    <location>
        <begin position="2153"/>
        <end position="2276"/>
    </location>
</feature>
<dbReference type="SUPFAM" id="SSF56436">
    <property type="entry name" value="C-type lectin-like"/>
    <property type="match status" value="1"/>
</dbReference>
<keyword evidence="4" id="KW-0677">Repeat</keyword>
<evidence type="ECO:0000256" key="7">
    <source>
        <dbReference type="ARBA" id="ARBA00023180"/>
    </source>
</evidence>
<evidence type="ECO:0000256" key="8">
    <source>
        <dbReference type="PROSITE-ProRule" id="PRU01201"/>
    </source>
</evidence>
<dbReference type="InterPro" id="IPR001304">
    <property type="entry name" value="C-type_lectin-like"/>
</dbReference>
<sequence>MKLAPWLPLLPLLLALVREPQPASASLVVVNRGLAVARGGRALLTSQELRVEEMAAASGDACRLEVVQNEPITQRAGKVAPHVFNCRWAPGEVSYTHHGTPLLDHDLVLLRLYRFSDSDTQLELVHLLVTVSEPAPGTALLLPGPSPLRVASFMGTSGALDRSVLSLAPDAENPARGRSCWIRVPSEETGRPAHGRLVAPHRDEAADADFGPDPEGGRGDTPHSFGGGAGAGGELAPPSPGSGRLSAVGAVLGRVPCERFLSLGLRYEHLSPPGPDVDYVPLVLEIREGSRGQPHKVEHMWLPVHIEGAVPNQPPHAAPMSSFILEVDQFILTPISVASLDAKDGETPRHDLVFNVTEPPAEGFLTHLSDHTRPVTSFTWRDLNEMLVAYQPPNSSHAERRTYEAEFEVHDSYFARSAPLMLHISIRNTETNAPRVSWNMGLDLLEGQSRAITWDRFQVVDNDDLAAVRILAVGGLQHGRLSVRGAKGFSFSVRDLRDGAVRYHHDGSDGARDHVALRLTDGRHSARHSFPVRVAPVDDTPPALVVALALAACAGETVPVSPEALRASDPDEPHADGRVLFTVTAPPAAGRLLRKDEPGGPGQPVERFLQRDLFDGLIFYEHRGGKELHDAFEFVLSDTHEPPNVSDKQTMTVHVTPVDNEVPREVAGGARRALAVRETELAVLTREMLLFSDADTPPQELLFVLVRPCRFVDGAGGSLDAGKLVSMDSMTKATKDASVAEIRSFTQHAVNHLKVAYMPPMADVGPWPRSVEFAFTVTDRHGGVAEGFTFNITVLPVDNQPPQLEVFPVHVDEGAWCALGEEALSVWDADSEAASLALVVSRRPRHGELLLDGVALLQGDRFTAAHTRGLRLTYQHDGSETLEDDVVITATDGTNTAEGVLRIQVSPVNDESPQLLAGLLPELPCPEGGAVPVTVAHLSARDADSVTARLLYLVARAPSHGTLTRAGVPTLRFTQGDVARGLVAYAHTGGEIGLHPVHDTVTLVLSDAEAGSRADGAGDGGGGDDDAEGGEPLPLPAHDSLPIHDLNITVTPVDNEPPSLAVGAVLLVEEAGRVRVSAEHLTALDPDTPAEQLLLVLVAPPRFGFMENTRPSPGHERSNAGISVGSFSLHDLLAGHVNYVQSRHEHVEPTGDQLSLHATDGERRSRDLVLHVLIAPANDEPPALVARNITVLEGHSRELGPSVIDAVDLDVPADALRFSVVTEPRHGVLVCGARGADPSRRRRLTGTQQHADGAESHADGDDAVGVMSSFGMEQLKQGLVLTYVHDGSESADDAFSVRVWDGAHAATATVAVHVQPVNDEPPRLTRNAGAWVDWGESRVISSAELDSEDGDTGRDGVSFVLAGAPRQGSLQHKSDGGEWRELLAGAAFSQEDVDENRLRYRHHAVPAAALHDSFRFTLTDGDNAAPPSSFVISIRDALKGDIAVRTGRVSVAARDSAALSADALLASDASGRPDELLFVVTAPPAHGRLELAASPGVGAGRFTQADVAAGAVRYVHTGPAGASRDSFSFLVSNGLRTRLGSLDIDVESRDVLPPTLERNGGLRLAEGTLAAITSAALRLADPDTAPQDLRYVVTEPPSHGALYLRGQLLAVDESGSPAFTQRDVDQSDVAYRHSGGPAHLDHFSFLVRDPTDRGVLLEGRLTPQPIVFSIQVEPLDRVAPRVTLLSPPRSVESLRGGRYGIRITIRHLRATDNEDAAGNDEDITFSIMRPPLYGYLENTASGDFIRGSFCQRELREKRVMYIVNPSLDVTEDSLEFRVSDRAGNTGETQTLQLEWARVQMAEVSVRVCENVGTLAVRLLRSGCAQDSAFVGIKVRGLSAVVGKDFTHSSASLVQFDPGVTSRTWNVAIKDDGLQEATERLRVYLHAPINAVLGAQDSTLVAIADGTAGRCDASHGGDFDDDDGGGDDGDGDDAAAPLTIRMESLQPGYVSVRGDVPDFHEKLPGRGAGGGGGGGGAGGGSWHVPGQLDVAAGRPVAAAPRQTARLRAIGSGKVVPPSSVIRNKTDVMWTYHGLVPLRLEKEAVGGAALSQASVSVRARQAPESLPFSPAADPGQEPPVQADKPAPAPGPQDSQEQVFPESTFPKQCTPELKDLMHFDPNSNQLFKCDGVTWRAWDPKHTEAVGQRCPSGWTHHGGRCFLLVASVSANWAEAERSCRQTHDGTLVSVRSREEMSWLWDFGSRQPFWIGLSDRQEEGSWQWTNGDPVTFTNWRGGGRSDRDTAPHGGGGGGRRRRPRGGAHGGCVLAQQRGKWARRGCRGGPSLPYVCVRE</sequence>
<feature type="region of interest" description="Disordered" evidence="9">
    <location>
        <begin position="1950"/>
        <end position="1982"/>
    </location>
</feature>
<dbReference type="Pfam" id="PF19309">
    <property type="entry name" value="Frem_N"/>
    <property type="match status" value="1"/>
</dbReference>
<feature type="region of interest" description="Disordered" evidence="9">
    <location>
        <begin position="1011"/>
        <end position="1033"/>
    </location>
</feature>
<dbReference type="PANTHER" id="PTHR45739:SF11">
    <property type="entry name" value="FRAS1-RELATED EXTRACELLULAR MATRIX PROTEIN 1-LIKE ISOFORM X1"/>
    <property type="match status" value="1"/>
</dbReference>
<dbReference type="CTD" id="158326"/>
<dbReference type="PROSITE" id="PS51854">
    <property type="entry name" value="CSPG"/>
    <property type="match status" value="12"/>
</dbReference>
<evidence type="ECO:0000256" key="4">
    <source>
        <dbReference type="ARBA" id="ARBA00022737"/>
    </source>
</evidence>
<evidence type="ECO:0000256" key="6">
    <source>
        <dbReference type="ARBA" id="ARBA00022889"/>
    </source>
</evidence>
<feature type="repeat" description="CSPG" evidence="8">
    <location>
        <begin position="1321"/>
        <end position="1419"/>
    </location>
</feature>
<dbReference type="RefSeq" id="XP_032822131.1">
    <property type="nucleotide sequence ID" value="XM_032966240.1"/>
</dbReference>
<keyword evidence="2" id="KW-0479">Metal-binding</keyword>
<dbReference type="SUPFAM" id="SSF141072">
    <property type="entry name" value="CalX-like"/>
    <property type="match status" value="1"/>
</dbReference>
<feature type="compositionally biased region" description="Basic and acidic residues" evidence="9">
    <location>
        <begin position="1954"/>
        <end position="1963"/>
    </location>
</feature>
<dbReference type="GO" id="GO:0046872">
    <property type="term" value="F:metal ion binding"/>
    <property type="evidence" value="ECO:0007669"/>
    <property type="project" value="UniProtKB-KW"/>
</dbReference>
<evidence type="ECO:0000256" key="9">
    <source>
        <dbReference type="SAM" id="MobiDB-lite"/>
    </source>
</evidence>
<dbReference type="PANTHER" id="PTHR45739">
    <property type="entry name" value="MATRIX PROTEIN, PUTATIVE-RELATED"/>
    <property type="match status" value="1"/>
</dbReference>
<name>A0AAJ7TQD9_PETMA</name>